<dbReference type="GO" id="GO:0008703">
    <property type="term" value="F:5-amino-6-(5-phosphoribosylamino)uracil reductase activity"/>
    <property type="evidence" value="ECO:0007669"/>
    <property type="project" value="InterPro"/>
</dbReference>
<dbReference type="Proteomes" id="UP000677918">
    <property type="component" value="Unassembled WGS sequence"/>
</dbReference>
<dbReference type="Pfam" id="PF01872">
    <property type="entry name" value="RibD_C"/>
    <property type="match status" value="1"/>
</dbReference>
<protein>
    <submittedName>
        <fullName evidence="2">Riboflavin biosynthesis protein RibD</fullName>
    </submittedName>
</protein>
<dbReference type="PANTHER" id="PTHR38011">
    <property type="entry name" value="DIHYDROFOLATE REDUCTASE FAMILY PROTEIN (AFU_ORTHOLOGUE AFUA_8G06820)"/>
    <property type="match status" value="1"/>
</dbReference>
<dbReference type="PANTHER" id="PTHR38011:SF12">
    <property type="entry name" value="BIFUNCTIONAL DEAMINASE-REDUCTASE DOMAIN PROTEIN"/>
    <property type="match status" value="1"/>
</dbReference>
<dbReference type="GO" id="GO:0009231">
    <property type="term" value="P:riboflavin biosynthetic process"/>
    <property type="evidence" value="ECO:0007669"/>
    <property type="project" value="InterPro"/>
</dbReference>
<evidence type="ECO:0000313" key="2">
    <source>
        <dbReference type="EMBL" id="GIQ70258.1"/>
    </source>
</evidence>
<dbReference type="AlphaFoldDB" id="A0A8J4H3F6"/>
<dbReference type="EMBL" id="BOVK01000043">
    <property type="protein sequence ID" value="GIQ70258.1"/>
    <property type="molecule type" value="Genomic_DNA"/>
</dbReference>
<organism evidence="2 3">
    <name type="scientific">Xylanibacillus composti</name>
    <dbReference type="NCBI Taxonomy" id="1572762"/>
    <lineage>
        <taxon>Bacteria</taxon>
        <taxon>Bacillati</taxon>
        <taxon>Bacillota</taxon>
        <taxon>Bacilli</taxon>
        <taxon>Bacillales</taxon>
        <taxon>Paenibacillaceae</taxon>
        <taxon>Xylanibacillus</taxon>
    </lineage>
</organism>
<evidence type="ECO:0000259" key="1">
    <source>
        <dbReference type="Pfam" id="PF01872"/>
    </source>
</evidence>
<dbReference type="InterPro" id="IPR050765">
    <property type="entry name" value="Riboflavin_Biosynth_HTPR"/>
</dbReference>
<sequence length="200" mass="22230">MSREIARKDDESMAKVIFGMTMSLDGFINDANGRMGLLYPNLKELGETDMMQEAIRTTGAVVMGRRTFAMASDPDAYADHYEFQVPIFVITKQAPERKPKENGRIRFAFVDTVEAAIQQAKQAAGDKNVTVVGGPSVGRQLLKAGLVDELEIGIMPILLGEGKRLFEFMEGMQIVLKKTKVVETGQRTDIWFTVQQSCEC</sequence>
<comment type="caution">
    <text evidence="2">The sequence shown here is derived from an EMBL/GenBank/DDBJ whole genome shotgun (WGS) entry which is preliminary data.</text>
</comment>
<dbReference type="InterPro" id="IPR002734">
    <property type="entry name" value="RibDG_C"/>
</dbReference>
<gene>
    <name evidence="2" type="ORF">XYCOK13_30820</name>
</gene>
<keyword evidence="3" id="KW-1185">Reference proteome</keyword>
<proteinExistence type="predicted"/>
<dbReference type="SUPFAM" id="SSF53597">
    <property type="entry name" value="Dihydrofolate reductase-like"/>
    <property type="match status" value="1"/>
</dbReference>
<name>A0A8J4H3F6_9BACL</name>
<feature type="domain" description="Bacterial bifunctional deaminase-reductase C-terminal" evidence="1">
    <location>
        <begin position="15"/>
        <end position="187"/>
    </location>
</feature>
<dbReference type="InterPro" id="IPR024072">
    <property type="entry name" value="DHFR-like_dom_sf"/>
</dbReference>
<reference evidence="2" key="1">
    <citation type="submission" date="2021-04" db="EMBL/GenBank/DDBJ databases">
        <title>Draft genome sequence of Xylanibacillus composti strain K13.</title>
        <authorList>
            <person name="Uke A."/>
            <person name="Chhe C."/>
            <person name="Baramee S."/>
            <person name="Kosugi A."/>
        </authorList>
    </citation>
    <scope>NUCLEOTIDE SEQUENCE</scope>
    <source>
        <strain evidence="2">K13</strain>
    </source>
</reference>
<accession>A0A8J4H3F6</accession>
<dbReference type="Gene3D" id="3.40.430.10">
    <property type="entry name" value="Dihydrofolate Reductase, subunit A"/>
    <property type="match status" value="1"/>
</dbReference>
<evidence type="ECO:0000313" key="3">
    <source>
        <dbReference type="Proteomes" id="UP000677918"/>
    </source>
</evidence>